<dbReference type="InterPro" id="IPR036378">
    <property type="entry name" value="FAS1_dom_sf"/>
</dbReference>
<dbReference type="SUPFAM" id="SSF82153">
    <property type="entry name" value="FAS1 domain"/>
    <property type="match status" value="1"/>
</dbReference>
<name>A0A836BYG7_9CHLO</name>
<dbReference type="Pfam" id="PF02469">
    <property type="entry name" value="Fasciclin"/>
    <property type="match status" value="1"/>
</dbReference>
<dbReference type="AlphaFoldDB" id="A0A836BYG7"/>
<keyword evidence="3" id="KW-1185">Reference proteome</keyword>
<sequence length="493" mass="51029">MQNAFKNSGFAFLPNNAALDKLQTSLGFAAADTSALLLNTSALGNVTAQLLKYHLGRPAPGFCGGSPFWFPPNGSLGNLADLPSGCTYLINTQAFGDTIPGPGSNRLSLDKPSANLADARVWGLRRINATITTADIAAGNGSFAHVIDTALQFWYDTIDDALTNSWLSGQVTRFRAAAGSSPEVTTLFTDPNTRGAVLAADNTAFTATFGLFGGNPAALSAADNLTLVQYSTLAYPWQGQGAWVGPTVNGNQVPTLWAGQLLTYRGGVTWANRFGLQGTAGGFGTVYVGYGMAYVHQMTSNVMLPVATNVYDQLRTMVSMTAFVAALDAEVGVRSSLQNPASTFTVFAPITTGFAALQVYSGRPWEQQDGNTKAAILKTTVVSGRALTTTDLPGGTTLYDTMGGSQTLVVTKSATGSPIITVNGKQILTGLGNGRIVVPANEPVAYGKSYIQAIDLPPIPGDVSIPTPGAAAAATPSALALLAACGAALLLLL</sequence>
<dbReference type="PROSITE" id="PS50213">
    <property type="entry name" value="FAS1"/>
    <property type="match status" value="1"/>
</dbReference>
<accession>A0A836BYG7</accession>
<dbReference type="InterPro" id="IPR000782">
    <property type="entry name" value="FAS1_domain"/>
</dbReference>
<dbReference type="Proteomes" id="UP000612055">
    <property type="component" value="Unassembled WGS sequence"/>
</dbReference>
<evidence type="ECO:0000313" key="3">
    <source>
        <dbReference type="Proteomes" id="UP000612055"/>
    </source>
</evidence>
<dbReference type="EMBL" id="JAEHOE010000041">
    <property type="protein sequence ID" value="KAG2492957.1"/>
    <property type="molecule type" value="Genomic_DNA"/>
</dbReference>
<dbReference type="Gene3D" id="2.30.180.10">
    <property type="entry name" value="FAS1 domain"/>
    <property type="match status" value="1"/>
</dbReference>
<comment type="caution">
    <text evidence="2">The sequence shown here is derived from an EMBL/GenBank/DDBJ whole genome shotgun (WGS) entry which is preliminary data.</text>
</comment>
<protein>
    <recommendedName>
        <fullName evidence="1">FAS1 domain-containing protein</fullName>
    </recommendedName>
</protein>
<evidence type="ECO:0000259" key="1">
    <source>
        <dbReference type="PROSITE" id="PS50213"/>
    </source>
</evidence>
<gene>
    <name evidence="2" type="ORF">HYH03_008865</name>
</gene>
<proteinExistence type="predicted"/>
<reference evidence="2" key="1">
    <citation type="journal article" date="2020" name="bioRxiv">
        <title>Comparative genomics of Chlamydomonas.</title>
        <authorList>
            <person name="Craig R.J."/>
            <person name="Hasan A.R."/>
            <person name="Ness R.W."/>
            <person name="Keightley P.D."/>
        </authorList>
    </citation>
    <scope>NUCLEOTIDE SEQUENCE</scope>
    <source>
        <strain evidence="2">CCAP 11/70</strain>
    </source>
</reference>
<evidence type="ECO:0000313" key="2">
    <source>
        <dbReference type="EMBL" id="KAG2492957.1"/>
    </source>
</evidence>
<feature type="domain" description="FAS1" evidence="1">
    <location>
        <begin position="307"/>
        <end position="445"/>
    </location>
</feature>
<organism evidence="2 3">
    <name type="scientific">Edaphochlamys debaryana</name>
    <dbReference type="NCBI Taxonomy" id="47281"/>
    <lineage>
        <taxon>Eukaryota</taxon>
        <taxon>Viridiplantae</taxon>
        <taxon>Chlorophyta</taxon>
        <taxon>core chlorophytes</taxon>
        <taxon>Chlorophyceae</taxon>
        <taxon>CS clade</taxon>
        <taxon>Chlamydomonadales</taxon>
        <taxon>Chlamydomonadales incertae sedis</taxon>
        <taxon>Edaphochlamys</taxon>
    </lineage>
</organism>